<feature type="transmembrane region" description="Helical" evidence="2">
    <location>
        <begin position="38"/>
        <end position="59"/>
    </location>
</feature>
<comment type="caution">
    <text evidence="4">The sequence shown here is derived from an EMBL/GenBank/DDBJ whole genome shotgun (WGS) entry which is preliminary data.</text>
</comment>
<dbReference type="Gene3D" id="3.90.1210.10">
    <property type="entry name" value="Antifreeze-like/N-acetylneuraminic acid synthase C-terminal domain"/>
    <property type="match status" value="1"/>
</dbReference>
<evidence type="ECO:0000259" key="3">
    <source>
        <dbReference type="SMART" id="SM00858"/>
    </source>
</evidence>
<reference evidence="5" key="1">
    <citation type="submission" date="2023-07" db="EMBL/GenBank/DDBJ databases">
        <title>30 novel species of actinomycetes from the DSMZ collection.</title>
        <authorList>
            <person name="Nouioui I."/>
        </authorList>
    </citation>
    <scope>NUCLEOTIDE SEQUENCE [LARGE SCALE GENOMIC DNA]</scope>
    <source>
        <strain evidence="5">DSM 44917</strain>
    </source>
</reference>
<feature type="region of interest" description="Disordered" evidence="1">
    <location>
        <begin position="1"/>
        <end position="27"/>
    </location>
</feature>
<dbReference type="SMART" id="SM00858">
    <property type="entry name" value="SAF"/>
    <property type="match status" value="1"/>
</dbReference>
<dbReference type="RefSeq" id="WP_311630216.1">
    <property type="nucleotide sequence ID" value="NZ_JAVREN010000010.1"/>
</dbReference>
<keyword evidence="2" id="KW-1133">Transmembrane helix</keyword>
<evidence type="ECO:0000256" key="1">
    <source>
        <dbReference type="SAM" id="MobiDB-lite"/>
    </source>
</evidence>
<protein>
    <submittedName>
        <fullName evidence="4">SAF domain-containing protein</fullName>
    </submittedName>
</protein>
<keyword evidence="2" id="KW-0472">Membrane</keyword>
<evidence type="ECO:0000256" key="2">
    <source>
        <dbReference type="SAM" id="Phobius"/>
    </source>
</evidence>
<feature type="domain" description="SAF" evidence="3">
    <location>
        <begin position="63"/>
        <end position="126"/>
    </location>
</feature>
<dbReference type="EMBL" id="JAVREN010000010">
    <property type="protein sequence ID" value="MDT0307273.1"/>
    <property type="molecule type" value="Genomic_DNA"/>
</dbReference>
<keyword evidence="2" id="KW-0812">Transmembrane</keyword>
<sequence length="227" mass="22458">MTSTMSAPRRSAPPAGGSGRGEGARLAGVARRRRVPHLLAGVLLVAGCTASGVLVAAQLGQREAVLVLAEPVTVGQEISAGDVREVSMAVDPGVEVIGAGALEEVEGRTAAYSLPAGTVLTSEVLGEPRVPPAGQAVSAIPLARGQFPPGLQPGNTVRVVAAPAEGEGSEAGAPVAPSWTAVVTAVEGADERGEAVATLQMDADQAQAMAGWPAGELRLVIVAGGGS</sequence>
<dbReference type="Proteomes" id="UP001183388">
    <property type="component" value="Unassembled WGS sequence"/>
</dbReference>
<dbReference type="Pfam" id="PF08666">
    <property type="entry name" value="SAF"/>
    <property type="match status" value="1"/>
</dbReference>
<evidence type="ECO:0000313" key="5">
    <source>
        <dbReference type="Proteomes" id="UP001183388"/>
    </source>
</evidence>
<organism evidence="4 5">
    <name type="scientific">Streptomyces boetiae</name>
    <dbReference type="NCBI Taxonomy" id="3075541"/>
    <lineage>
        <taxon>Bacteria</taxon>
        <taxon>Bacillati</taxon>
        <taxon>Actinomycetota</taxon>
        <taxon>Actinomycetes</taxon>
        <taxon>Kitasatosporales</taxon>
        <taxon>Streptomycetaceae</taxon>
        <taxon>Streptomyces</taxon>
    </lineage>
</organism>
<dbReference type="InterPro" id="IPR013974">
    <property type="entry name" value="SAF"/>
</dbReference>
<proteinExistence type="predicted"/>
<gene>
    <name evidence="4" type="ORF">RM780_09890</name>
</gene>
<keyword evidence="5" id="KW-1185">Reference proteome</keyword>
<name>A0ABU2L7K3_9ACTN</name>
<evidence type="ECO:0000313" key="4">
    <source>
        <dbReference type="EMBL" id="MDT0307273.1"/>
    </source>
</evidence>
<accession>A0ABU2L7K3</accession>
<dbReference type="CDD" id="cd11614">
    <property type="entry name" value="SAF_CpaB_FlgA_like"/>
    <property type="match status" value="1"/>
</dbReference>